<gene>
    <name evidence="3" type="ORF">BDQ12DRAFT_713624</name>
</gene>
<feature type="transmembrane region" description="Helical" evidence="2">
    <location>
        <begin position="271"/>
        <end position="294"/>
    </location>
</feature>
<feature type="compositionally biased region" description="Polar residues" evidence="1">
    <location>
        <begin position="347"/>
        <end position="363"/>
    </location>
</feature>
<feature type="region of interest" description="Disordered" evidence="1">
    <location>
        <begin position="587"/>
        <end position="608"/>
    </location>
</feature>
<reference evidence="3 4" key="1">
    <citation type="journal article" date="2019" name="Nat. Ecol. Evol.">
        <title>Megaphylogeny resolves global patterns of mushroom evolution.</title>
        <authorList>
            <person name="Varga T."/>
            <person name="Krizsan K."/>
            <person name="Foldi C."/>
            <person name="Dima B."/>
            <person name="Sanchez-Garcia M."/>
            <person name="Sanchez-Ramirez S."/>
            <person name="Szollosi G.J."/>
            <person name="Szarkandi J.G."/>
            <person name="Papp V."/>
            <person name="Albert L."/>
            <person name="Andreopoulos W."/>
            <person name="Angelini C."/>
            <person name="Antonin V."/>
            <person name="Barry K.W."/>
            <person name="Bougher N.L."/>
            <person name="Buchanan P."/>
            <person name="Buyck B."/>
            <person name="Bense V."/>
            <person name="Catcheside P."/>
            <person name="Chovatia M."/>
            <person name="Cooper J."/>
            <person name="Damon W."/>
            <person name="Desjardin D."/>
            <person name="Finy P."/>
            <person name="Geml J."/>
            <person name="Haridas S."/>
            <person name="Hughes K."/>
            <person name="Justo A."/>
            <person name="Karasinski D."/>
            <person name="Kautmanova I."/>
            <person name="Kiss B."/>
            <person name="Kocsube S."/>
            <person name="Kotiranta H."/>
            <person name="LaButti K.M."/>
            <person name="Lechner B.E."/>
            <person name="Liimatainen K."/>
            <person name="Lipzen A."/>
            <person name="Lukacs Z."/>
            <person name="Mihaltcheva S."/>
            <person name="Morgado L.N."/>
            <person name="Niskanen T."/>
            <person name="Noordeloos M.E."/>
            <person name="Ohm R.A."/>
            <person name="Ortiz-Santana B."/>
            <person name="Ovrebo C."/>
            <person name="Racz N."/>
            <person name="Riley R."/>
            <person name="Savchenko A."/>
            <person name="Shiryaev A."/>
            <person name="Soop K."/>
            <person name="Spirin V."/>
            <person name="Szebenyi C."/>
            <person name="Tomsovsky M."/>
            <person name="Tulloss R.E."/>
            <person name="Uehling J."/>
            <person name="Grigoriev I.V."/>
            <person name="Vagvolgyi C."/>
            <person name="Papp T."/>
            <person name="Martin F.M."/>
            <person name="Miettinen O."/>
            <person name="Hibbett D.S."/>
            <person name="Nagy L.G."/>
        </authorList>
    </citation>
    <scope>NUCLEOTIDE SEQUENCE [LARGE SCALE GENOMIC DNA]</scope>
    <source>
        <strain evidence="3 4">CBS 166.37</strain>
    </source>
</reference>
<feature type="region of interest" description="Disordered" evidence="1">
    <location>
        <begin position="626"/>
        <end position="673"/>
    </location>
</feature>
<evidence type="ECO:0000256" key="1">
    <source>
        <dbReference type="SAM" id="MobiDB-lite"/>
    </source>
</evidence>
<dbReference type="OrthoDB" id="3194625at2759"/>
<evidence type="ECO:0000313" key="3">
    <source>
        <dbReference type="EMBL" id="TFK37254.1"/>
    </source>
</evidence>
<keyword evidence="2" id="KW-0472">Membrane</keyword>
<feature type="region of interest" description="Disordered" evidence="1">
    <location>
        <begin position="424"/>
        <end position="444"/>
    </location>
</feature>
<organism evidence="3 4">
    <name type="scientific">Crucibulum laeve</name>
    <dbReference type="NCBI Taxonomy" id="68775"/>
    <lineage>
        <taxon>Eukaryota</taxon>
        <taxon>Fungi</taxon>
        <taxon>Dikarya</taxon>
        <taxon>Basidiomycota</taxon>
        <taxon>Agaricomycotina</taxon>
        <taxon>Agaricomycetes</taxon>
        <taxon>Agaricomycetidae</taxon>
        <taxon>Agaricales</taxon>
        <taxon>Agaricineae</taxon>
        <taxon>Nidulariaceae</taxon>
        <taxon>Crucibulum</taxon>
    </lineage>
</organism>
<feature type="region of interest" description="Disordered" evidence="1">
    <location>
        <begin position="510"/>
        <end position="538"/>
    </location>
</feature>
<keyword evidence="2" id="KW-1133">Transmembrane helix</keyword>
<feature type="compositionally biased region" description="Low complexity" evidence="1">
    <location>
        <begin position="588"/>
        <end position="608"/>
    </location>
</feature>
<dbReference type="STRING" id="68775.A0A5C3LVU5"/>
<dbReference type="EMBL" id="ML213609">
    <property type="protein sequence ID" value="TFK37254.1"/>
    <property type="molecule type" value="Genomic_DNA"/>
</dbReference>
<protein>
    <submittedName>
        <fullName evidence="3">Uncharacterized protein</fullName>
    </submittedName>
</protein>
<name>A0A5C3LVU5_9AGAR</name>
<dbReference type="AlphaFoldDB" id="A0A5C3LVU5"/>
<feature type="region of interest" description="Disordered" evidence="1">
    <location>
        <begin position="344"/>
        <end position="371"/>
    </location>
</feature>
<keyword evidence="4" id="KW-1185">Reference proteome</keyword>
<dbReference type="Proteomes" id="UP000308652">
    <property type="component" value="Unassembled WGS sequence"/>
</dbReference>
<feature type="compositionally biased region" description="Basic and acidic residues" evidence="1">
    <location>
        <begin position="654"/>
        <end position="664"/>
    </location>
</feature>
<feature type="region of interest" description="Disordered" evidence="1">
    <location>
        <begin position="152"/>
        <end position="181"/>
    </location>
</feature>
<evidence type="ECO:0000256" key="2">
    <source>
        <dbReference type="SAM" id="Phobius"/>
    </source>
</evidence>
<keyword evidence="2" id="KW-0812">Transmembrane</keyword>
<evidence type="ECO:0000313" key="4">
    <source>
        <dbReference type="Proteomes" id="UP000308652"/>
    </source>
</evidence>
<sequence length="673" mass="70492">MDGGRMHMIVIMKGRDDEVGHRHRSDAPTRCRQCSPAISHRHPTVHSLALAAHVPRLDLQDILYTTSKIPLWQKNTSCTEFEDLIAGELVLLKEKGREKRRVEHCLLHVIYQQSILTQWPPFLNAARQTSISESITSIAAVTSSLPLIPSDPIIPPPSSQNSDPPYYASHPSSRPASSNSSVPVTTVLSSSSVIPSSSNTSSIPPIITSSSAVQSIVTQPVVLNSTSAFDSSTAVSIVVTSVNGQLTTFTSTIPTSLITSDPSKTAANRTAVIAGTTTAVLVLILLALGGIFAYRQHKLRSILTLQGLGKKKEKKGLLDGEEFDDDVVDEDVVAMRRYRDTDGAHATTRSIGGHSTTSSNAPTVLTAPPPLFRARASDSGSIFREEVWPPPGEESKFVDPFIDGVKASSQVDLGRVVDDVMGPGNVAGSSRAGPSSGIPPVTSPLRTDDTTAPALNSSSGIGAGIAAGVAIASGVIGAGVSRAGKGHDRNDSTGTADTSYSYFGQLTEHARDPTSSSMGSMAPLVPHHSNSSSSSFPQNATPLIPTNPDPAGSTITLPRAGHESSNSFYNDPFRDATRMGGGTSVFYGSPTSPSGPSVPSTLSSFTTAAAPPSSFPSVIIPSSPAYQLPPGASAAVTPGLRQHTRQPSPLSSRTDQHLWLDRKVGGGPNSSRS</sequence>
<feature type="compositionally biased region" description="Low complexity" evidence="1">
    <location>
        <begin position="159"/>
        <end position="181"/>
    </location>
</feature>
<accession>A0A5C3LVU5</accession>
<proteinExistence type="predicted"/>